<protein>
    <submittedName>
        <fullName evidence="2">Uncharacterized protein</fullName>
    </submittedName>
</protein>
<keyword evidence="1" id="KW-0472">Membrane</keyword>
<reference evidence="2" key="1">
    <citation type="journal article" date="2020" name="Nature">
        <title>Giant virus diversity and host interactions through global metagenomics.</title>
        <authorList>
            <person name="Schulz F."/>
            <person name="Roux S."/>
            <person name="Paez-Espino D."/>
            <person name="Jungbluth S."/>
            <person name="Walsh D.A."/>
            <person name="Denef V.J."/>
            <person name="McMahon K.D."/>
            <person name="Konstantinidis K.T."/>
            <person name="Eloe-Fadrosh E.A."/>
            <person name="Kyrpides N.C."/>
            <person name="Woyke T."/>
        </authorList>
    </citation>
    <scope>NUCLEOTIDE SEQUENCE</scope>
    <source>
        <strain evidence="2">GVMAG-M-3300020565-3</strain>
    </source>
</reference>
<keyword evidence="1" id="KW-0812">Transmembrane</keyword>
<accession>A0A6C0CFA6</accession>
<dbReference type="EMBL" id="MN739393">
    <property type="protein sequence ID" value="QHT02359.1"/>
    <property type="molecule type" value="Genomic_DNA"/>
</dbReference>
<sequence length="48" mass="5930">MRMLRQHIYISTIPIYIYVLYIYIIFYITISPQNIKNDLVFKNYLIIT</sequence>
<organism evidence="2">
    <name type="scientific">viral metagenome</name>
    <dbReference type="NCBI Taxonomy" id="1070528"/>
    <lineage>
        <taxon>unclassified sequences</taxon>
        <taxon>metagenomes</taxon>
        <taxon>organismal metagenomes</taxon>
    </lineage>
</organism>
<evidence type="ECO:0000256" key="1">
    <source>
        <dbReference type="SAM" id="Phobius"/>
    </source>
</evidence>
<name>A0A6C0CFA6_9ZZZZ</name>
<evidence type="ECO:0000313" key="2">
    <source>
        <dbReference type="EMBL" id="QHT02359.1"/>
    </source>
</evidence>
<feature type="transmembrane region" description="Helical" evidence="1">
    <location>
        <begin position="7"/>
        <end position="30"/>
    </location>
</feature>
<dbReference type="AlphaFoldDB" id="A0A6C0CFA6"/>
<proteinExistence type="predicted"/>
<keyword evidence="1" id="KW-1133">Transmembrane helix</keyword>